<proteinExistence type="predicted"/>
<feature type="region of interest" description="Disordered" evidence="1">
    <location>
        <begin position="165"/>
        <end position="224"/>
    </location>
</feature>
<sequence length="224" mass="24386">MRHVLLLAVLVSAVGFAAYLPAPEALEGDSTAMDSPAPEDAHTRVKRYYGYGYDYYGGDYWYAGRTIGVIVGVLLLILCCCIPCICLAGIWFAGWFGIKAARNKNHQQPANISYIGSRGDTRGGGVGPSYTSSSSSATAAAAAASSSNPISSAPEPAPRTTFAADAQNHRSYTSDAQQPPPRRFESRRRNSDDFDVVYEAEDHFYTQSTTHSPRETYPYRSSRF</sequence>
<evidence type="ECO:0000256" key="1">
    <source>
        <dbReference type="SAM" id="MobiDB-lite"/>
    </source>
</evidence>
<keyword evidence="2" id="KW-1133">Transmembrane helix</keyword>
<keyword evidence="5" id="KW-1185">Reference proteome</keyword>
<name>A0AAV5U565_9BILA</name>
<gene>
    <name evidence="4" type="ORF">PENTCL1PPCAC_23701</name>
</gene>
<feature type="chain" id="PRO_5043921558" evidence="3">
    <location>
        <begin position="18"/>
        <end position="224"/>
    </location>
</feature>
<dbReference type="AlphaFoldDB" id="A0AAV5U565"/>
<accession>A0AAV5U565</accession>
<comment type="caution">
    <text evidence="4">The sequence shown here is derived from an EMBL/GenBank/DDBJ whole genome shotgun (WGS) entry which is preliminary data.</text>
</comment>
<evidence type="ECO:0000256" key="2">
    <source>
        <dbReference type="SAM" id="Phobius"/>
    </source>
</evidence>
<evidence type="ECO:0000313" key="5">
    <source>
        <dbReference type="Proteomes" id="UP001432027"/>
    </source>
</evidence>
<feature type="signal peptide" evidence="3">
    <location>
        <begin position="1"/>
        <end position="17"/>
    </location>
</feature>
<keyword evidence="2" id="KW-0812">Transmembrane</keyword>
<dbReference type="Proteomes" id="UP001432027">
    <property type="component" value="Unassembled WGS sequence"/>
</dbReference>
<keyword evidence="3" id="KW-0732">Signal</keyword>
<keyword evidence="2" id="KW-0472">Membrane</keyword>
<evidence type="ECO:0000256" key="3">
    <source>
        <dbReference type="SAM" id="SignalP"/>
    </source>
</evidence>
<protein>
    <submittedName>
        <fullName evidence="4">Uncharacterized protein</fullName>
    </submittedName>
</protein>
<feature type="transmembrane region" description="Helical" evidence="2">
    <location>
        <begin position="67"/>
        <end position="98"/>
    </location>
</feature>
<feature type="compositionally biased region" description="Basic and acidic residues" evidence="1">
    <location>
        <begin position="182"/>
        <end position="192"/>
    </location>
</feature>
<dbReference type="EMBL" id="BTSX01000005">
    <property type="protein sequence ID" value="GMT01527.1"/>
    <property type="molecule type" value="Genomic_DNA"/>
</dbReference>
<evidence type="ECO:0000313" key="4">
    <source>
        <dbReference type="EMBL" id="GMT01527.1"/>
    </source>
</evidence>
<organism evidence="4 5">
    <name type="scientific">Pristionchus entomophagus</name>
    <dbReference type="NCBI Taxonomy" id="358040"/>
    <lineage>
        <taxon>Eukaryota</taxon>
        <taxon>Metazoa</taxon>
        <taxon>Ecdysozoa</taxon>
        <taxon>Nematoda</taxon>
        <taxon>Chromadorea</taxon>
        <taxon>Rhabditida</taxon>
        <taxon>Rhabditina</taxon>
        <taxon>Diplogasteromorpha</taxon>
        <taxon>Diplogasteroidea</taxon>
        <taxon>Neodiplogasteridae</taxon>
        <taxon>Pristionchus</taxon>
    </lineage>
</organism>
<reference evidence="4" key="1">
    <citation type="submission" date="2023-10" db="EMBL/GenBank/DDBJ databases">
        <title>Genome assembly of Pristionchus species.</title>
        <authorList>
            <person name="Yoshida K."/>
            <person name="Sommer R.J."/>
        </authorList>
    </citation>
    <scope>NUCLEOTIDE SEQUENCE</scope>
    <source>
        <strain evidence="4">RS0144</strain>
    </source>
</reference>